<dbReference type="InterPro" id="IPR016181">
    <property type="entry name" value="Acyl_CoA_acyltransferase"/>
</dbReference>
<proteinExistence type="predicted"/>
<dbReference type="PANTHER" id="PTHR43415">
    <property type="entry name" value="SPERMIDINE N(1)-ACETYLTRANSFERASE"/>
    <property type="match status" value="1"/>
</dbReference>
<comment type="caution">
    <text evidence="2">The sequence shown here is derived from an EMBL/GenBank/DDBJ whole genome shotgun (WGS) entry which is preliminary data.</text>
</comment>
<organism evidence="2">
    <name type="scientific">marine sediment metagenome</name>
    <dbReference type="NCBI Taxonomy" id="412755"/>
    <lineage>
        <taxon>unclassified sequences</taxon>
        <taxon>metagenomes</taxon>
        <taxon>ecological metagenomes</taxon>
    </lineage>
</organism>
<accession>X1AML4</accession>
<feature type="non-terminal residue" evidence="2">
    <location>
        <position position="1"/>
    </location>
</feature>
<dbReference type="GO" id="GO:0016747">
    <property type="term" value="F:acyltransferase activity, transferring groups other than amino-acyl groups"/>
    <property type="evidence" value="ECO:0007669"/>
    <property type="project" value="InterPro"/>
</dbReference>
<dbReference type="Gene3D" id="3.40.630.30">
    <property type="match status" value="1"/>
</dbReference>
<reference evidence="2" key="1">
    <citation type="journal article" date="2014" name="Front. Microbiol.">
        <title>High frequency of phylogenetically diverse reductive dehalogenase-homologous genes in deep subseafloor sedimentary metagenomes.</title>
        <authorList>
            <person name="Kawai M."/>
            <person name="Futagami T."/>
            <person name="Toyoda A."/>
            <person name="Takaki Y."/>
            <person name="Nishi S."/>
            <person name="Hori S."/>
            <person name="Arai W."/>
            <person name="Tsubouchi T."/>
            <person name="Morono Y."/>
            <person name="Uchiyama I."/>
            <person name="Ito T."/>
            <person name="Fujiyama A."/>
            <person name="Inagaki F."/>
            <person name="Takami H."/>
        </authorList>
    </citation>
    <scope>NUCLEOTIDE SEQUENCE</scope>
    <source>
        <strain evidence="2">Expedition CK06-06</strain>
    </source>
</reference>
<dbReference type="Pfam" id="PF13302">
    <property type="entry name" value="Acetyltransf_3"/>
    <property type="match status" value="1"/>
</dbReference>
<sequence>QWILDHETYKHTNVVLIRPELSILKYYLEREKSFDKKRKAIKRISLIKRFDEQVKNDKRFDNFYFASCQNYLDQSNKNYPNCIYGLYKNGDHVGNLRLSNYCKLDNMIEMGWLIRKQNWGQGLATMSGRALCEYCFDNLKVRKIYLGAVAKNESAVHVYKKMGFKIEGILRKSFYLDKKYIDIIKMGMFYDELVK</sequence>
<dbReference type="AlphaFoldDB" id="X1AML4"/>
<gene>
    <name evidence="2" type="ORF">S01H4_07368</name>
</gene>
<feature type="domain" description="N-acetyltransferase" evidence="1">
    <location>
        <begin position="42"/>
        <end position="182"/>
    </location>
</feature>
<evidence type="ECO:0000313" key="2">
    <source>
        <dbReference type="EMBL" id="GAG61146.1"/>
    </source>
</evidence>
<name>X1AML4_9ZZZZ</name>
<dbReference type="PROSITE" id="PS51186">
    <property type="entry name" value="GNAT"/>
    <property type="match status" value="1"/>
</dbReference>
<dbReference type="SUPFAM" id="SSF55729">
    <property type="entry name" value="Acyl-CoA N-acyltransferases (Nat)"/>
    <property type="match status" value="1"/>
</dbReference>
<dbReference type="InterPro" id="IPR000182">
    <property type="entry name" value="GNAT_dom"/>
</dbReference>
<dbReference type="EMBL" id="BART01002404">
    <property type="protein sequence ID" value="GAG61146.1"/>
    <property type="molecule type" value="Genomic_DNA"/>
</dbReference>
<protein>
    <recommendedName>
        <fullName evidence="1">N-acetyltransferase domain-containing protein</fullName>
    </recommendedName>
</protein>
<evidence type="ECO:0000259" key="1">
    <source>
        <dbReference type="PROSITE" id="PS51186"/>
    </source>
</evidence>
<dbReference type="PANTHER" id="PTHR43415:SF3">
    <property type="entry name" value="GNAT-FAMILY ACETYLTRANSFERASE"/>
    <property type="match status" value="1"/>
</dbReference>